<keyword evidence="1" id="KW-1133">Transmembrane helix</keyword>
<dbReference type="EMBL" id="QJJQ01000001">
    <property type="protein sequence ID" value="PXW90206.1"/>
    <property type="molecule type" value="Genomic_DNA"/>
</dbReference>
<evidence type="ECO:0000313" key="2">
    <source>
        <dbReference type="EMBL" id="PXW90206.1"/>
    </source>
</evidence>
<feature type="transmembrane region" description="Helical" evidence="1">
    <location>
        <begin position="6"/>
        <end position="33"/>
    </location>
</feature>
<feature type="transmembrane region" description="Helical" evidence="1">
    <location>
        <begin position="40"/>
        <end position="61"/>
    </location>
</feature>
<dbReference type="OrthoDB" id="7192068at2"/>
<dbReference type="RefSeq" id="WP_110393483.1">
    <property type="nucleotide sequence ID" value="NZ_JADIJL010000002.1"/>
</dbReference>
<evidence type="ECO:0000256" key="1">
    <source>
        <dbReference type="SAM" id="Phobius"/>
    </source>
</evidence>
<comment type="caution">
    <text evidence="2">The sequence shown here is derived from an EMBL/GenBank/DDBJ whole genome shotgun (WGS) entry which is preliminary data.</text>
</comment>
<gene>
    <name evidence="2" type="ORF">DFR56_101116</name>
</gene>
<evidence type="ECO:0000313" key="3">
    <source>
        <dbReference type="Proteomes" id="UP000247978"/>
    </source>
</evidence>
<feature type="transmembrane region" description="Helical" evidence="1">
    <location>
        <begin position="161"/>
        <end position="178"/>
    </location>
</feature>
<organism evidence="2 3">
    <name type="scientific">Pseudogracilibacillus auburnensis</name>
    <dbReference type="NCBI Taxonomy" id="1494959"/>
    <lineage>
        <taxon>Bacteria</taxon>
        <taxon>Bacillati</taxon>
        <taxon>Bacillota</taxon>
        <taxon>Bacilli</taxon>
        <taxon>Bacillales</taxon>
        <taxon>Bacillaceae</taxon>
        <taxon>Pseudogracilibacillus</taxon>
    </lineage>
</organism>
<reference evidence="2 3" key="1">
    <citation type="submission" date="2018-05" db="EMBL/GenBank/DDBJ databases">
        <title>Genomic Encyclopedia of Type Strains, Phase IV (KMG-IV): sequencing the most valuable type-strain genomes for metagenomic binning, comparative biology and taxonomic classification.</title>
        <authorList>
            <person name="Goeker M."/>
        </authorList>
    </citation>
    <scope>NUCLEOTIDE SEQUENCE [LARGE SCALE GENOMIC DNA]</scope>
    <source>
        <strain evidence="2 3">DSM 28556</strain>
    </source>
</reference>
<keyword evidence="1" id="KW-0472">Membrane</keyword>
<protein>
    <submittedName>
        <fullName evidence="2">Membrane protein DedA with SNARE-associated domain</fullName>
    </submittedName>
</protein>
<dbReference type="Proteomes" id="UP000247978">
    <property type="component" value="Unassembled WGS sequence"/>
</dbReference>
<keyword evidence="3" id="KW-1185">Reference proteome</keyword>
<keyword evidence="1" id="KW-0812">Transmembrane</keyword>
<name>A0A2V3W9K8_9BACI</name>
<sequence length="186" mass="21077">MGFGLMLLAFLWGIAEATFFFIIPDVILTFIAIHGFRAGLDASLIALAGALIGGSIMYIFAVKRYDHAYRFVWRVPAIQEKMLHDVQVSLREKGLIAMVLGPIRGIPYKAYAIMAPGASIRFIPFFLASIPARFIRFFLTSVAAWYAAEVLFGYAPMWVKYLVWGIVWVIVYVIYFTIHPWKGDKK</sequence>
<accession>A0A2V3W9K8</accession>
<dbReference type="AlphaFoldDB" id="A0A2V3W9K8"/>
<proteinExistence type="predicted"/>